<dbReference type="Proteomes" id="UP000765509">
    <property type="component" value="Unassembled WGS sequence"/>
</dbReference>
<evidence type="ECO:0000313" key="1">
    <source>
        <dbReference type="EMBL" id="MBW0552930.1"/>
    </source>
</evidence>
<comment type="caution">
    <text evidence="1">The sequence shown here is derived from an EMBL/GenBank/DDBJ whole genome shotgun (WGS) entry which is preliminary data.</text>
</comment>
<sequence>MLKRQWWENNQVNAEAQRLKQVEQRLAHEANERNRKCQFFWNEESTPKLLEMMRELHIDFFNMDETTSGFIPWTQFFKMNENCKQEFELLKDLAFETLESQYKARFVYNDC</sequence>
<dbReference type="OrthoDB" id="2507825at2759"/>
<reference evidence="1" key="1">
    <citation type="submission" date="2021-03" db="EMBL/GenBank/DDBJ databases">
        <title>Draft genome sequence of rust myrtle Austropuccinia psidii MF-1, a brazilian biotype.</title>
        <authorList>
            <person name="Quecine M.C."/>
            <person name="Pachon D.M.R."/>
            <person name="Bonatelli M.L."/>
            <person name="Correr F.H."/>
            <person name="Franceschini L.M."/>
            <person name="Leite T.F."/>
            <person name="Margarido G.R.A."/>
            <person name="Almeida C.A."/>
            <person name="Ferrarezi J.A."/>
            <person name="Labate C.A."/>
        </authorList>
    </citation>
    <scope>NUCLEOTIDE SEQUENCE</scope>
    <source>
        <strain evidence="1">MF-1</strain>
    </source>
</reference>
<proteinExistence type="predicted"/>
<keyword evidence="2" id="KW-1185">Reference proteome</keyword>
<name>A0A9Q3IYZ9_9BASI</name>
<dbReference type="EMBL" id="AVOT02059239">
    <property type="protein sequence ID" value="MBW0552930.1"/>
    <property type="molecule type" value="Genomic_DNA"/>
</dbReference>
<gene>
    <name evidence="1" type="ORF">O181_092645</name>
</gene>
<dbReference type="AlphaFoldDB" id="A0A9Q3IYZ9"/>
<accession>A0A9Q3IYZ9</accession>
<evidence type="ECO:0000313" key="2">
    <source>
        <dbReference type="Proteomes" id="UP000765509"/>
    </source>
</evidence>
<protein>
    <submittedName>
        <fullName evidence="1">Uncharacterized protein</fullName>
    </submittedName>
</protein>
<organism evidence="1 2">
    <name type="scientific">Austropuccinia psidii MF-1</name>
    <dbReference type="NCBI Taxonomy" id="1389203"/>
    <lineage>
        <taxon>Eukaryota</taxon>
        <taxon>Fungi</taxon>
        <taxon>Dikarya</taxon>
        <taxon>Basidiomycota</taxon>
        <taxon>Pucciniomycotina</taxon>
        <taxon>Pucciniomycetes</taxon>
        <taxon>Pucciniales</taxon>
        <taxon>Sphaerophragmiaceae</taxon>
        <taxon>Austropuccinia</taxon>
    </lineage>
</organism>